<accession>A0A8B6H107</accession>
<evidence type="ECO:0000313" key="3">
    <source>
        <dbReference type="Proteomes" id="UP000596742"/>
    </source>
</evidence>
<dbReference type="Pfam" id="PF00078">
    <property type="entry name" value="RVT_1"/>
    <property type="match status" value="1"/>
</dbReference>
<dbReference type="EMBL" id="UYJE01009237">
    <property type="protein sequence ID" value="VDI71556.1"/>
    <property type="molecule type" value="Genomic_DNA"/>
</dbReference>
<gene>
    <name evidence="2" type="ORF">MGAL_10B043694</name>
</gene>
<proteinExistence type="predicted"/>
<sequence>MHLLLSNEQYNSKEMFTIDQGVRQGGAFSADLYKIYINPLINILSTSGLGGRVGNINCCAPTCADDVALVSNNPLELQTMINIVLDFSKREGYTVNANLKDFRKIPVRLKILTGNYILQTHKASFSKNNYISPTCKLCGKADETVEHFILLCEKLEETRIPLLSKILDNGSLILAKVATSFPIDLIQLIINPFCYVDINANRAVFEETSNILEPLCRQLLYNMHNKRYALLANIDKQGSRKSNF</sequence>
<organism evidence="2 3">
    <name type="scientific">Mytilus galloprovincialis</name>
    <name type="common">Mediterranean mussel</name>
    <dbReference type="NCBI Taxonomy" id="29158"/>
    <lineage>
        <taxon>Eukaryota</taxon>
        <taxon>Metazoa</taxon>
        <taxon>Spiralia</taxon>
        <taxon>Lophotrochozoa</taxon>
        <taxon>Mollusca</taxon>
        <taxon>Bivalvia</taxon>
        <taxon>Autobranchia</taxon>
        <taxon>Pteriomorphia</taxon>
        <taxon>Mytilida</taxon>
        <taxon>Mytiloidea</taxon>
        <taxon>Mytilidae</taxon>
        <taxon>Mytilinae</taxon>
        <taxon>Mytilus</taxon>
    </lineage>
</organism>
<name>A0A8B6H107_MYTGA</name>
<feature type="domain" description="Reverse transcriptase" evidence="1">
    <location>
        <begin position="12"/>
        <end position="97"/>
    </location>
</feature>
<dbReference type="InterPro" id="IPR000477">
    <property type="entry name" value="RT_dom"/>
</dbReference>
<evidence type="ECO:0000313" key="2">
    <source>
        <dbReference type="EMBL" id="VDI71556.1"/>
    </source>
</evidence>
<keyword evidence="3" id="KW-1185">Reference proteome</keyword>
<dbReference type="Proteomes" id="UP000596742">
    <property type="component" value="Unassembled WGS sequence"/>
</dbReference>
<dbReference type="AlphaFoldDB" id="A0A8B6H107"/>
<comment type="caution">
    <text evidence="2">The sequence shown here is derived from an EMBL/GenBank/DDBJ whole genome shotgun (WGS) entry which is preliminary data.</text>
</comment>
<evidence type="ECO:0000259" key="1">
    <source>
        <dbReference type="Pfam" id="PF00078"/>
    </source>
</evidence>
<dbReference type="OrthoDB" id="6088155at2759"/>
<reference evidence="2" key="1">
    <citation type="submission" date="2018-11" db="EMBL/GenBank/DDBJ databases">
        <authorList>
            <person name="Alioto T."/>
            <person name="Alioto T."/>
        </authorList>
    </citation>
    <scope>NUCLEOTIDE SEQUENCE</scope>
</reference>
<protein>
    <recommendedName>
        <fullName evidence="1">Reverse transcriptase domain-containing protein</fullName>
    </recommendedName>
</protein>